<keyword evidence="1" id="KW-1133">Transmembrane helix</keyword>
<evidence type="ECO:0008006" key="4">
    <source>
        <dbReference type="Google" id="ProtNLM"/>
    </source>
</evidence>
<sequence>MHLKPTIENPFAWDFPINGSFPEAPCDELGIVSALFRINHLCCSMVGGMTTVTLMSCVINCTNGVLKPFRKMLFMCAITELSFWIVDSLTQIKGKQYEDIVLIKVEGPLHYLRRPFHVIGTALYVFTACLSMTVLPAMAYFRYYALTRPAPLSTERTILLFLTSVVFALPAGISAYLSYDRSAEVEPGFNFGTLWYREFPLPPILIGHTTKLLGLSFLS</sequence>
<keyword evidence="3" id="KW-1185">Reference proteome</keyword>
<feature type="transmembrane region" description="Helical" evidence="1">
    <location>
        <begin position="122"/>
        <end position="145"/>
    </location>
</feature>
<dbReference type="EMBL" id="CAJFCW020000006">
    <property type="protein sequence ID" value="CAG9128502.1"/>
    <property type="molecule type" value="Genomic_DNA"/>
</dbReference>
<dbReference type="Proteomes" id="UP000614601">
    <property type="component" value="Unassembled WGS sequence"/>
</dbReference>
<name>A0A811LWS0_9BILA</name>
<evidence type="ECO:0000313" key="2">
    <source>
        <dbReference type="EMBL" id="CAD5231177.1"/>
    </source>
</evidence>
<evidence type="ECO:0000256" key="1">
    <source>
        <dbReference type="SAM" id="Phobius"/>
    </source>
</evidence>
<organism evidence="2 3">
    <name type="scientific">Bursaphelenchus okinawaensis</name>
    <dbReference type="NCBI Taxonomy" id="465554"/>
    <lineage>
        <taxon>Eukaryota</taxon>
        <taxon>Metazoa</taxon>
        <taxon>Ecdysozoa</taxon>
        <taxon>Nematoda</taxon>
        <taxon>Chromadorea</taxon>
        <taxon>Rhabditida</taxon>
        <taxon>Tylenchina</taxon>
        <taxon>Tylenchomorpha</taxon>
        <taxon>Aphelenchoidea</taxon>
        <taxon>Aphelenchoididae</taxon>
        <taxon>Bursaphelenchus</taxon>
    </lineage>
</organism>
<gene>
    <name evidence="2" type="ORF">BOKJ2_LOCUS14511</name>
</gene>
<feature type="transmembrane region" description="Helical" evidence="1">
    <location>
        <begin position="157"/>
        <end position="179"/>
    </location>
</feature>
<evidence type="ECO:0000313" key="3">
    <source>
        <dbReference type="Proteomes" id="UP000614601"/>
    </source>
</evidence>
<accession>A0A811LWS0</accession>
<proteinExistence type="predicted"/>
<dbReference type="Proteomes" id="UP000783686">
    <property type="component" value="Unassembled WGS sequence"/>
</dbReference>
<dbReference type="AlphaFoldDB" id="A0A811LWS0"/>
<dbReference type="Pfam" id="PF10317">
    <property type="entry name" value="7TM_GPCR_Srd"/>
    <property type="match status" value="1"/>
</dbReference>
<protein>
    <recommendedName>
        <fullName evidence="4">G_PROTEIN_RECEP_F1_2 domain-containing protein</fullName>
    </recommendedName>
</protein>
<dbReference type="EMBL" id="CAJFDH010000006">
    <property type="protein sequence ID" value="CAD5231177.1"/>
    <property type="molecule type" value="Genomic_DNA"/>
</dbReference>
<comment type="caution">
    <text evidence="2">The sequence shown here is derived from an EMBL/GenBank/DDBJ whole genome shotgun (WGS) entry which is preliminary data.</text>
</comment>
<keyword evidence="1" id="KW-0472">Membrane</keyword>
<dbReference type="InterPro" id="IPR019421">
    <property type="entry name" value="7TM_GPCR_serpentine_rcpt_Srd"/>
</dbReference>
<keyword evidence="1" id="KW-0812">Transmembrane</keyword>
<reference evidence="2" key="1">
    <citation type="submission" date="2020-09" db="EMBL/GenBank/DDBJ databases">
        <authorList>
            <person name="Kikuchi T."/>
        </authorList>
    </citation>
    <scope>NUCLEOTIDE SEQUENCE</scope>
    <source>
        <strain evidence="2">SH1</strain>
    </source>
</reference>